<dbReference type="InterPro" id="IPR057478">
    <property type="entry name" value="DAAF9_2"/>
</dbReference>
<comment type="caution">
    <text evidence="2">The sequence shown here is derived from an EMBL/GenBank/DDBJ whole genome shotgun (WGS) entry which is preliminary data.</text>
</comment>
<evidence type="ECO:0000313" key="2">
    <source>
        <dbReference type="EMBL" id="GMF37621.1"/>
    </source>
</evidence>
<keyword evidence="3" id="KW-1185">Reference proteome</keyword>
<dbReference type="PANTHER" id="PTHR33664:SF1">
    <property type="entry name" value="DYNEIN AXONEMAL ASSEMBLY FACTOR 9"/>
    <property type="match status" value="1"/>
</dbReference>
<dbReference type="Proteomes" id="UP001165121">
    <property type="component" value="Unassembled WGS sequence"/>
</dbReference>
<accession>A0A9W6XFM5</accession>
<name>A0A9W6XFM5_9STRA</name>
<gene>
    <name evidence="2" type="ORF">Pfra01_001058700</name>
</gene>
<reference evidence="2" key="1">
    <citation type="submission" date="2023-04" db="EMBL/GenBank/DDBJ databases">
        <title>Phytophthora fragariaefolia NBRC 109709.</title>
        <authorList>
            <person name="Ichikawa N."/>
            <person name="Sato H."/>
            <person name="Tonouchi N."/>
        </authorList>
    </citation>
    <scope>NUCLEOTIDE SEQUENCE</scope>
    <source>
        <strain evidence="2">NBRC 109709</strain>
    </source>
</reference>
<dbReference type="OrthoDB" id="72033at2759"/>
<proteinExistence type="predicted"/>
<feature type="domain" description="DAAF9" evidence="1">
    <location>
        <begin position="337"/>
        <end position="514"/>
    </location>
</feature>
<dbReference type="Pfam" id="PF25204">
    <property type="entry name" value="DAAF9_2"/>
    <property type="match status" value="1"/>
</dbReference>
<dbReference type="PANTHER" id="PTHR33664">
    <property type="entry name" value="RCG26366"/>
    <property type="match status" value="1"/>
</dbReference>
<dbReference type="InterPro" id="IPR040342">
    <property type="entry name" value="DNAAF9"/>
</dbReference>
<dbReference type="EMBL" id="BSXT01001031">
    <property type="protein sequence ID" value="GMF37621.1"/>
    <property type="molecule type" value="Genomic_DNA"/>
</dbReference>
<dbReference type="AlphaFoldDB" id="A0A9W6XFM5"/>
<evidence type="ECO:0000259" key="1">
    <source>
        <dbReference type="Pfam" id="PF25204"/>
    </source>
</evidence>
<sequence>MTLANIPSNADPLLPLGSLVVGDTFLFRGRSSSSMSPPAVNGVLHVTKPFANFRSWTQGGAEAEAVGVLMRTLQSDFMLQSRSVSLGKAITPLDADIETEGEGSTSQPAFSSKATLLLNSDLMPIVHGSWRIFTGGMVFTSPYFNPIIVSIERNVKSLTILPSPHEELILLKMDLNDDDSSHVTPVRPDFSFSTCCTSILIQLCYSQLSEALSFSLESQEIFIPLQSGTRFQDEVLRALECWKATAATLNTPIYRASDLNEQLEAGTPRDREVGTFEIPAQVKSACELLVSRQTFVGQGARISEDLFPQDFIPKDSGAATALPKPNTEDLSRLCVPVTVMLGIPGSGVGAMANSVCTISSASFEWVTVDVDLRNLDPSKQQKLEASVFVEILDKLRRALDRVKLAAKTVRLHPRIMLTVVGYIDPITVVCAIRRAALDAPLSSKIGAVINCVSATNVYLPDSFSTQAAFPKVFDQMQAGFVTHIVLTNSTDIEPAALQRLRFHMDHVNPFADVMVLSHDVFEGPLSPLLAYDRFESAYYKQYRNAHFREWDSATLSNNAAPSYTRYVTELESAHAPVSYRYEIVSGMDRSKFSFLIAKTLTPFATLTKSVDRVYPMDNAGNKNAKGIRIAQTIAVEKMRHDVNVSTTLSATPCAEGVFSNGQSRSCWCVEGQVVFKDELGCVYEYCSSGTFARLNTKGDSNLSMEMKVTGQGLNAEKLRELLLNCYAHAEASPHQVRSKASISLEEKREIQRQHVRIRYG</sequence>
<protein>
    <submittedName>
        <fullName evidence="2">Unnamed protein product</fullName>
    </submittedName>
</protein>
<organism evidence="2 3">
    <name type="scientific">Phytophthora fragariaefolia</name>
    <dbReference type="NCBI Taxonomy" id="1490495"/>
    <lineage>
        <taxon>Eukaryota</taxon>
        <taxon>Sar</taxon>
        <taxon>Stramenopiles</taxon>
        <taxon>Oomycota</taxon>
        <taxon>Peronosporomycetes</taxon>
        <taxon>Peronosporales</taxon>
        <taxon>Peronosporaceae</taxon>
        <taxon>Phytophthora</taxon>
    </lineage>
</organism>
<evidence type="ECO:0000313" key="3">
    <source>
        <dbReference type="Proteomes" id="UP001165121"/>
    </source>
</evidence>